<dbReference type="AlphaFoldDB" id="A0A833YMT6"/>
<sequence length="232" mass="27269">MPFGLSAGSSRSEDGSEFFLEGTVDWELSRLQRRCKVMEGERRAYSKEANQRINKQLAEIQRLQKVRDELQVQIGIAQSQVKRQRDNERLGNMGHLLKCRTQVQAEIKELQEQTRALDRQIQEWEMRISVLSKDCRAPGVVLDQKAKIQRRIKVMENHLDKVTCRFDIQLVRNAALREELNILLIERNHYMNVDRKLQKVRGPPSRVPSKLQQRRGQESPCLFPTLRLQIWD</sequence>
<accession>A0A833YMT6</accession>
<reference evidence="4 5" key="1">
    <citation type="journal article" date="2020" name="Nature">
        <title>Six reference-quality genomes reveal evolution of bat adaptations.</title>
        <authorList>
            <person name="Jebb D."/>
            <person name="Huang Z."/>
            <person name="Pippel M."/>
            <person name="Hughes G.M."/>
            <person name="Lavrichenko K."/>
            <person name="Devanna P."/>
            <person name="Winkler S."/>
            <person name="Jermiin L.S."/>
            <person name="Skirmuntt E.C."/>
            <person name="Katzourakis A."/>
            <person name="Burkitt-Gray L."/>
            <person name="Ray D.A."/>
            <person name="Sullivan K.A.M."/>
            <person name="Roscito J.G."/>
            <person name="Kirilenko B.M."/>
            <person name="Davalos L.M."/>
            <person name="Corthals A.P."/>
            <person name="Power M.L."/>
            <person name="Jones G."/>
            <person name="Ransome R.D."/>
            <person name="Dechmann D.K.N."/>
            <person name="Locatelli A.G."/>
            <person name="Puechmaille S.J."/>
            <person name="Fedrigo O."/>
            <person name="Jarvis E.D."/>
            <person name="Hiller M."/>
            <person name="Vernes S.C."/>
            <person name="Myers E.W."/>
            <person name="Teeling E.C."/>
        </authorList>
    </citation>
    <scope>NUCLEOTIDE SEQUENCE [LARGE SCALE GENOMIC DNA]</scope>
    <source>
        <strain evidence="4">Bat1K_MPI-CBG_1</strain>
    </source>
</reference>
<feature type="coiled-coil region" evidence="2">
    <location>
        <begin position="28"/>
        <end position="127"/>
    </location>
</feature>
<feature type="domain" description="ODAD1 central coiled coil region" evidence="3">
    <location>
        <begin position="149"/>
        <end position="199"/>
    </location>
</feature>
<name>A0A833YMT6_9CHIR</name>
<organism evidence="4 5">
    <name type="scientific">Phyllostomus discolor</name>
    <name type="common">pale spear-nosed bat</name>
    <dbReference type="NCBI Taxonomy" id="89673"/>
    <lineage>
        <taxon>Eukaryota</taxon>
        <taxon>Metazoa</taxon>
        <taxon>Chordata</taxon>
        <taxon>Craniata</taxon>
        <taxon>Vertebrata</taxon>
        <taxon>Euteleostomi</taxon>
        <taxon>Mammalia</taxon>
        <taxon>Eutheria</taxon>
        <taxon>Laurasiatheria</taxon>
        <taxon>Chiroptera</taxon>
        <taxon>Yangochiroptera</taxon>
        <taxon>Phyllostomidae</taxon>
        <taxon>Phyllostominae</taxon>
        <taxon>Phyllostomus</taxon>
    </lineage>
</organism>
<dbReference type="PANTHER" id="PTHR21694:SF35">
    <property type="entry name" value="OUTER DYNEIN ARM-DOCKING COMPLEX SUBUNIT 1"/>
    <property type="match status" value="1"/>
</dbReference>
<dbReference type="InterPro" id="IPR051876">
    <property type="entry name" value="ODA-DC/CCD"/>
</dbReference>
<dbReference type="InterPro" id="IPR049258">
    <property type="entry name" value="ODAD1_CC"/>
</dbReference>
<comment type="caution">
    <text evidence="4">The sequence shown here is derived from an EMBL/GenBank/DDBJ whole genome shotgun (WGS) entry which is preliminary data.</text>
</comment>
<dbReference type="GO" id="GO:0003341">
    <property type="term" value="P:cilium movement"/>
    <property type="evidence" value="ECO:0007669"/>
    <property type="project" value="TreeGrafter"/>
</dbReference>
<protein>
    <submittedName>
        <fullName evidence="4">Coiled-coil domain containing 114</fullName>
    </submittedName>
</protein>
<evidence type="ECO:0000313" key="5">
    <source>
        <dbReference type="Proteomes" id="UP000664940"/>
    </source>
</evidence>
<evidence type="ECO:0000313" key="4">
    <source>
        <dbReference type="EMBL" id="KAF6076838.1"/>
    </source>
</evidence>
<dbReference type="PANTHER" id="PTHR21694">
    <property type="entry name" value="COILED-COIL DOMAIN-CONTAINING PROTEIN 63"/>
    <property type="match status" value="1"/>
</dbReference>
<dbReference type="Proteomes" id="UP000664940">
    <property type="component" value="Unassembled WGS sequence"/>
</dbReference>
<evidence type="ECO:0000259" key="3">
    <source>
        <dbReference type="Pfam" id="PF21773"/>
    </source>
</evidence>
<dbReference type="GO" id="GO:0036158">
    <property type="term" value="P:outer dynein arm assembly"/>
    <property type="evidence" value="ECO:0007669"/>
    <property type="project" value="TreeGrafter"/>
</dbReference>
<proteinExistence type="predicted"/>
<dbReference type="GO" id="GO:0005930">
    <property type="term" value="C:axoneme"/>
    <property type="evidence" value="ECO:0007669"/>
    <property type="project" value="TreeGrafter"/>
</dbReference>
<evidence type="ECO:0000256" key="2">
    <source>
        <dbReference type="SAM" id="Coils"/>
    </source>
</evidence>
<evidence type="ECO:0000256" key="1">
    <source>
        <dbReference type="ARBA" id="ARBA00023054"/>
    </source>
</evidence>
<keyword evidence="1 2" id="KW-0175">Coiled coil</keyword>
<dbReference type="EMBL" id="JABVXQ010000014">
    <property type="protein sequence ID" value="KAF6076838.1"/>
    <property type="molecule type" value="Genomic_DNA"/>
</dbReference>
<dbReference type="Pfam" id="PF21773">
    <property type="entry name" value="ODAD1_CC"/>
    <property type="match status" value="1"/>
</dbReference>
<gene>
    <name evidence="4" type="ORF">HJG60_002160</name>
</gene>